<dbReference type="RefSeq" id="WP_343761546.1">
    <property type="nucleotide sequence ID" value="NZ_BAAACG010000010.1"/>
</dbReference>
<sequence length="288" mass="33289">MKKILLTGGNGFFASRFTKFYENKYNILALSHKDLDITDEDKTYKAIKEFAPDYVIHTAGIANTNFCEENPAFTYDINVNGTLNVGKACKDLNCKMIFLSSEQVYNGNMEEGPYTENIKPIPNTEYGKQKLEAENKIKNILDELWILRFTWLFGLPEKNCKVNANIVSNMINSILNGKDIKEPVNEYRGMTYIYELIENFEKIFDIPYGIYNIGSENNLNRYECACLVLKGLGLENRLDCLIKKDFEKYKDKPRDLRISNQKLKDQGIKFSLTKDAILKCLSEFNYKL</sequence>
<accession>A0ABN1JJ07</accession>
<evidence type="ECO:0000259" key="3">
    <source>
        <dbReference type="Pfam" id="PF04321"/>
    </source>
</evidence>
<keyword evidence="2" id="KW-0521">NADP</keyword>
<evidence type="ECO:0000313" key="5">
    <source>
        <dbReference type="Proteomes" id="UP001501510"/>
    </source>
</evidence>
<keyword evidence="5" id="KW-1185">Reference proteome</keyword>
<evidence type="ECO:0000256" key="1">
    <source>
        <dbReference type="ARBA" id="ARBA00010944"/>
    </source>
</evidence>
<dbReference type="PANTHER" id="PTHR10491">
    <property type="entry name" value="DTDP-4-DEHYDRORHAMNOSE REDUCTASE"/>
    <property type="match status" value="1"/>
</dbReference>
<dbReference type="Gene3D" id="3.40.50.720">
    <property type="entry name" value="NAD(P)-binding Rossmann-like Domain"/>
    <property type="match status" value="1"/>
</dbReference>
<comment type="similarity">
    <text evidence="1 2">Belongs to the dTDP-4-dehydrorhamnose reductase family.</text>
</comment>
<dbReference type="PANTHER" id="PTHR10491:SF4">
    <property type="entry name" value="METHIONINE ADENOSYLTRANSFERASE 2 SUBUNIT BETA"/>
    <property type="match status" value="1"/>
</dbReference>
<name>A0ABN1JJ07_9CLOT</name>
<protein>
    <recommendedName>
        <fullName evidence="2">dTDP-4-dehydrorhamnose reductase</fullName>
        <ecNumber evidence="2">1.1.1.133</ecNumber>
    </recommendedName>
</protein>
<dbReference type="InterPro" id="IPR029903">
    <property type="entry name" value="RmlD-like-bd"/>
</dbReference>
<dbReference type="InterPro" id="IPR036291">
    <property type="entry name" value="NAD(P)-bd_dom_sf"/>
</dbReference>
<keyword evidence="2" id="KW-0560">Oxidoreductase</keyword>
<comment type="caution">
    <text evidence="4">The sequence shown here is derived from an EMBL/GenBank/DDBJ whole genome shotgun (WGS) entry which is preliminary data.</text>
</comment>
<comment type="function">
    <text evidence="2">Catalyzes the reduction of dTDP-6-deoxy-L-lyxo-4-hexulose to yield dTDP-L-rhamnose.</text>
</comment>
<gene>
    <name evidence="4" type="primary">rfbD_2</name>
    <name evidence="4" type="ORF">GCM10008906_21340</name>
</gene>
<dbReference type="SUPFAM" id="SSF51735">
    <property type="entry name" value="NAD(P)-binding Rossmann-fold domains"/>
    <property type="match status" value="1"/>
</dbReference>
<organism evidence="4 5">
    <name type="scientific">Clostridium oceanicum</name>
    <dbReference type="NCBI Taxonomy" id="1543"/>
    <lineage>
        <taxon>Bacteria</taxon>
        <taxon>Bacillati</taxon>
        <taxon>Bacillota</taxon>
        <taxon>Clostridia</taxon>
        <taxon>Eubacteriales</taxon>
        <taxon>Clostridiaceae</taxon>
        <taxon>Clostridium</taxon>
    </lineage>
</organism>
<feature type="domain" description="RmlD-like substrate binding" evidence="3">
    <location>
        <begin position="3"/>
        <end position="284"/>
    </location>
</feature>
<dbReference type="EMBL" id="BAAACG010000010">
    <property type="protein sequence ID" value="GAA0740882.1"/>
    <property type="molecule type" value="Genomic_DNA"/>
</dbReference>
<dbReference type="Proteomes" id="UP001501510">
    <property type="component" value="Unassembled WGS sequence"/>
</dbReference>
<reference evidence="4 5" key="1">
    <citation type="journal article" date="2019" name="Int. J. Syst. Evol. Microbiol.">
        <title>The Global Catalogue of Microorganisms (GCM) 10K type strain sequencing project: providing services to taxonomists for standard genome sequencing and annotation.</title>
        <authorList>
            <consortium name="The Broad Institute Genomics Platform"/>
            <consortium name="The Broad Institute Genome Sequencing Center for Infectious Disease"/>
            <person name="Wu L."/>
            <person name="Ma J."/>
        </authorList>
    </citation>
    <scope>NUCLEOTIDE SEQUENCE [LARGE SCALE GENOMIC DNA]</scope>
    <source>
        <strain evidence="4 5">JCM 1407</strain>
    </source>
</reference>
<evidence type="ECO:0000313" key="4">
    <source>
        <dbReference type="EMBL" id="GAA0740882.1"/>
    </source>
</evidence>
<dbReference type="Pfam" id="PF04321">
    <property type="entry name" value="RmlD_sub_bind"/>
    <property type="match status" value="1"/>
</dbReference>
<evidence type="ECO:0000256" key="2">
    <source>
        <dbReference type="RuleBase" id="RU364082"/>
    </source>
</evidence>
<comment type="pathway">
    <text evidence="2">Carbohydrate biosynthesis; dTDP-L-rhamnose biosynthesis.</text>
</comment>
<dbReference type="EC" id="1.1.1.133" evidence="2"/>
<dbReference type="InterPro" id="IPR005913">
    <property type="entry name" value="dTDP_dehydrorham_reduct"/>
</dbReference>
<proteinExistence type="inferred from homology"/>